<reference evidence="2 3" key="1">
    <citation type="journal article" date="2012" name="J. Bacteriol.">
        <title>Genome sequence of 'Candidatus Methanomethylophilus alvus' Mx1201, a methanogenic archaeon from the human gut belonging to a seventh order of methanogens.</title>
        <authorList>
            <person name="Borrel G."/>
            <person name="Harris H.M."/>
            <person name="Tottey W."/>
            <person name="Mihajlovski A."/>
            <person name="Parisot N."/>
            <person name="Peyretaillade E."/>
            <person name="Peyret P."/>
            <person name="Gribaldo S."/>
            <person name="O'Toole P.W."/>
            <person name="Brugere J.F."/>
        </authorList>
    </citation>
    <scope>NUCLEOTIDE SEQUENCE [LARGE SCALE GENOMIC DNA]</scope>
    <source>
        <strain evidence="2 3">Mx1201</strain>
    </source>
</reference>
<dbReference type="STRING" id="1236689.MMALV_08420"/>
<keyword evidence="1" id="KW-1133">Transmembrane helix</keyword>
<evidence type="ECO:0000313" key="2">
    <source>
        <dbReference type="EMBL" id="AGI85580.1"/>
    </source>
</evidence>
<dbReference type="AlphaFoldDB" id="M9SDS3"/>
<dbReference type="InParanoid" id="M9SDS3"/>
<keyword evidence="1" id="KW-0812">Transmembrane</keyword>
<dbReference type="HOGENOM" id="CLU_864950_0_0_2"/>
<protein>
    <submittedName>
        <fullName evidence="2">Uncharacterized protein</fullName>
    </submittedName>
</protein>
<feature type="transmembrane region" description="Helical" evidence="1">
    <location>
        <begin position="268"/>
        <end position="287"/>
    </location>
</feature>
<dbReference type="Proteomes" id="UP000012672">
    <property type="component" value="Chromosome"/>
</dbReference>
<evidence type="ECO:0000256" key="1">
    <source>
        <dbReference type="SAM" id="Phobius"/>
    </source>
</evidence>
<feature type="transmembrane region" description="Helical" evidence="1">
    <location>
        <begin position="293"/>
        <end position="316"/>
    </location>
</feature>
<evidence type="ECO:0000313" key="3">
    <source>
        <dbReference type="Proteomes" id="UP000012672"/>
    </source>
</evidence>
<dbReference type="KEGG" id="max:MMALV_08420"/>
<accession>M9SDS3</accession>
<proteinExistence type="predicted"/>
<organism evidence="2 3">
    <name type="scientific">Methanomethylophilus alvi (strain Mx1201)</name>
    <dbReference type="NCBI Taxonomy" id="1236689"/>
    <lineage>
        <taxon>Archaea</taxon>
        <taxon>Methanobacteriati</taxon>
        <taxon>Thermoplasmatota</taxon>
        <taxon>Thermoplasmata</taxon>
        <taxon>Methanomassiliicoccales</taxon>
        <taxon>Methanomethylophilaceae</taxon>
        <taxon>Methanomethylophilus</taxon>
    </lineage>
</organism>
<keyword evidence="1" id="KW-0472">Membrane</keyword>
<gene>
    <name evidence="2" type="ORF">MMALV_08420</name>
</gene>
<dbReference type="eggNOG" id="arCOG14671">
    <property type="taxonomic scope" value="Archaea"/>
</dbReference>
<keyword evidence="3" id="KW-1185">Reference proteome</keyword>
<sequence>MVSKRLLFNAGKMLFGNGTYNGVSFKVVPSDIPSGEDAPEAVDLTPILKAYQKLLDRIYWTSVSANNSASAVWNIYDRADRKDYGVTTLMASNVYDSVVLSEGMNEILTLSAMQQLATYYDANGDDLDDLRIGLYGNGMDAPFVRGSIIDEFGNKVYDDVIFTPFFQSDSVTLERGMDHSVKQNTLVAVWTDGRDLTTWYADAMQTDGYETLFIEEGYTLRISQLGICDDTGMHTEPKVEFKVTKVDYVSPGLAKLHKDHDADEETKNWVKGICIAIGAVLALYGLFTRRYVLVIGGAALIVFGLFFSDYVVNWIAGKVRL</sequence>
<dbReference type="EMBL" id="CP004049">
    <property type="protein sequence ID" value="AGI85580.1"/>
    <property type="molecule type" value="Genomic_DNA"/>
</dbReference>
<name>M9SDS3_METAX</name>